<keyword evidence="1" id="KW-0472">Membrane</keyword>
<dbReference type="PANTHER" id="PTHR30093">
    <property type="entry name" value="GENERAL SECRETION PATHWAY PROTEIN G"/>
    <property type="match status" value="1"/>
</dbReference>
<reference evidence="2 3" key="1">
    <citation type="submission" date="2018-04" db="EMBL/GenBank/DDBJ databases">
        <title>Genomic Encyclopedia of Type Strains, Phase IV (KMG-IV): sequencing the most valuable type-strain genomes for metagenomic binning, comparative biology and taxonomic classification.</title>
        <authorList>
            <person name="Goeker M."/>
        </authorList>
    </citation>
    <scope>NUCLEOTIDE SEQUENCE [LARGE SCALE GENOMIC DNA]</scope>
    <source>
        <strain evidence="2 3">DSM 14823</strain>
    </source>
</reference>
<keyword evidence="1" id="KW-0812">Transmembrane</keyword>
<dbReference type="NCBIfam" id="TIGR02532">
    <property type="entry name" value="IV_pilin_GFxxxE"/>
    <property type="match status" value="1"/>
</dbReference>
<accession>A0A2U1AP99</accession>
<keyword evidence="3" id="KW-1185">Reference proteome</keyword>
<proteinExistence type="predicted"/>
<dbReference type="InterPro" id="IPR045584">
    <property type="entry name" value="Pilin-like"/>
</dbReference>
<feature type="transmembrane region" description="Helical" evidence="1">
    <location>
        <begin position="31"/>
        <end position="52"/>
    </location>
</feature>
<protein>
    <submittedName>
        <fullName evidence="2">Prepilin-type N-terminal cleavage/methylation domain-containing protein/prepilin-type processing-associated H-X9-DG protein</fullName>
    </submittedName>
</protein>
<name>A0A2U1AP99_9BACT</name>
<dbReference type="AlphaFoldDB" id="A0A2U1AP99"/>
<dbReference type="InterPro" id="IPR012902">
    <property type="entry name" value="N_methyl_site"/>
</dbReference>
<organism evidence="2 3">
    <name type="scientific">Victivallis vadensis</name>
    <dbReference type="NCBI Taxonomy" id="172901"/>
    <lineage>
        <taxon>Bacteria</taxon>
        <taxon>Pseudomonadati</taxon>
        <taxon>Lentisphaerota</taxon>
        <taxon>Lentisphaeria</taxon>
        <taxon>Victivallales</taxon>
        <taxon>Victivallaceae</taxon>
        <taxon>Victivallis</taxon>
    </lineage>
</organism>
<sequence>MRNELKGKQMQQEKHTRPLDIPEIMRRKFTLIELLVVIAIIAILASMLLPALNQARARGYAATCINNLKQIFTAQTLYASDYEYFCPGRTTSATIGFNEQYMAPTLRPYLGKTAVPFESWDDMHEFMAGKPWLCPAQSDRGPNTFSYAPNSFYLATTNLKMTKTRQVYSNVYAAMPDARVPGFAPSRVYFLMDCGYKLDSPAEKKESEIHVVDRGQFEDNTTVLADFRHSGYKNVAMMDGSVKPIRKGMTQYELVMRPEVP</sequence>
<keyword evidence="1" id="KW-1133">Transmembrane helix</keyword>
<evidence type="ECO:0000313" key="2">
    <source>
        <dbReference type="EMBL" id="PVY38252.1"/>
    </source>
</evidence>
<evidence type="ECO:0000313" key="3">
    <source>
        <dbReference type="Proteomes" id="UP000245959"/>
    </source>
</evidence>
<gene>
    <name evidence="2" type="ORF">C8D82_12714</name>
</gene>
<comment type="caution">
    <text evidence="2">The sequence shown here is derived from an EMBL/GenBank/DDBJ whole genome shotgun (WGS) entry which is preliminary data.</text>
</comment>
<dbReference type="Gene3D" id="3.30.700.10">
    <property type="entry name" value="Glycoprotein, Type 4 Pilin"/>
    <property type="match status" value="1"/>
</dbReference>
<dbReference type="SUPFAM" id="SSF54523">
    <property type="entry name" value="Pili subunits"/>
    <property type="match status" value="1"/>
</dbReference>
<dbReference type="EMBL" id="QEKH01000027">
    <property type="protein sequence ID" value="PVY38252.1"/>
    <property type="molecule type" value="Genomic_DNA"/>
</dbReference>
<evidence type="ECO:0000256" key="1">
    <source>
        <dbReference type="SAM" id="Phobius"/>
    </source>
</evidence>
<dbReference type="Proteomes" id="UP000245959">
    <property type="component" value="Unassembled WGS sequence"/>
</dbReference>